<dbReference type="CDD" id="cd04301">
    <property type="entry name" value="NAT_SF"/>
    <property type="match status" value="1"/>
</dbReference>
<dbReference type="SUPFAM" id="SSF55729">
    <property type="entry name" value="Acyl-CoA N-acyltransferases (Nat)"/>
    <property type="match status" value="1"/>
</dbReference>
<dbReference type="EMBL" id="CP002056">
    <property type="protein sequence ID" value="ADI29808.1"/>
    <property type="molecule type" value="Genomic_DNA"/>
</dbReference>
<dbReference type="Gene3D" id="3.40.630.30">
    <property type="match status" value="1"/>
</dbReference>
<feature type="domain" description="N-acetyltransferase" evidence="1">
    <location>
        <begin position="4"/>
        <end position="151"/>
    </location>
</feature>
<evidence type="ECO:0000313" key="3">
    <source>
        <dbReference type="Proteomes" id="UP000000383"/>
    </source>
</evidence>
<dbReference type="KEGG" id="meh:M301_1425"/>
<dbReference type="Pfam" id="PF00583">
    <property type="entry name" value="Acetyltransf_1"/>
    <property type="match status" value="1"/>
</dbReference>
<accession>D7DIC3</accession>
<keyword evidence="3" id="KW-1185">Reference proteome</keyword>
<dbReference type="STRING" id="666681.M301_1425"/>
<dbReference type="PANTHER" id="PTHR43072:SF60">
    <property type="entry name" value="L-2,4-DIAMINOBUTYRIC ACID ACETYLTRANSFERASE"/>
    <property type="match status" value="1"/>
</dbReference>
<reference evidence="2 3" key="2">
    <citation type="journal article" date="2011" name="J. Bacteriol.">
        <title>Genomes of three methylotrophs from a single niche uncover genetic and metabolic divergence of Methylophilaceae.</title>
        <authorList>
            <person name="Lapidus A."/>
            <person name="Clum A."/>
            <person name="Labutti K."/>
            <person name="Kaluzhnaya M.G."/>
            <person name="Lim S."/>
            <person name="Beck D.A."/>
            <person name="Glavina Del Rio T."/>
            <person name="Nolan M."/>
            <person name="Mavromatis K."/>
            <person name="Huntemann M."/>
            <person name="Lucas S."/>
            <person name="Lidstrom M.E."/>
            <person name="Ivanova N."/>
            <person name="Chistoserdova L."/>
        </authorList>
    </citation>
    <scope>NUCLEOTIDE SEQUENCE [LARGE SCALE GENOMIC DNA]</scope>
    <source>
        <strain evidence="2 3">301</strain>
    </source>
</reference>
<proteinExistence type="predicted"/>
<sequence>MENINYQVANESDIDDLVSLLSDLFTIEKDFSPDLSKQRKGLELIIKNRNTATVQVAKNTADKVIGMVTAQLVISTAQGAASAWIEDMVVHSSYRSHGIGKQLLQRTLDWAKENGATRAQLLVDIENKEALGYYEHLKWEATQLQARRVFL</sequence>
<reference evidence="3" key="1">
    <citation type="submission" date="2010-05" db="EMBL/GenBank/DDBJ databases">
        <title>Complete sequence of Methylotenera sp. 301.</title>
        <authorList>
            <person name="Lucas S."/>
            <person name="Copeland A."/>
            <person name="Lapidus A."/>
            <person name="Cheng J.-F."/>
            <person name="Bruce D."/>
            <person name="Goodwin L."/>
            <person name="Pitluck S."/>
            <person name="Clum A."/>
            <person name="Land M."/>
            <person name="Hauser L."/>
            <person name="Kyrpides N."/>
            <person name="Ivanova N."/>
            <person name="Chistoservova L."/>
            <person name="Kalyuzhnaya M."/>
            <person name="Woyke T."/>
        </authorList>
    </citation>
    <scope>NUCLEOTIDE SEQUENCE [LARGE SCALE GENOMIC DNA]</scope>
    <source>
        <strain evidence="3">301</strain>
    </source>
</reference>
<name>D7DIC3_METV0</name>
<evidence type="ECO:0000313" key="2">
    <source>
        <dbReference type="EMBL" id="ADI29808.1"/>
    </source>
</evidence>
<dbReference type="GO" id="GO:0016747">
    <property type="term" value="F:acyltransferase activity, transferring groups other than amino-acyl groups"/>
    <property type="evidence" value="ECO:0007669"/>
    <property type="project" value="InterPro"/>
</dbReference>
<organism evidence="2 3">
    <name type="scientific">Methylotenera versatilis (strain 301)</name>
    <dbReference type="NCBI Taxonomy" id="666681"/>
    <lineage>
        <taxon>Bacteria</taxon>
        <taxon>Pseudomonadati</taxon>
        <taxon>Pseudomonadota</taxon>
        <taxon>Betaproteobacteria</taxon>
        <taxon>Nitrosomonadales</taxon>
        <taxon>Methylophilaceae</taxon>
        <taxon>Methylotenera</taxon>
    </lineage>
</organism>
<dbReference type="Proteomes" id="UP000000383">
    <property type="component" value="Chromosome"/>
</dbReference>
<dbReference type="InterPro" id="IPR016181">
    <property type="entry name" value="Acyl_CoA_acyltransferase"/>
</dbReference>
<protein>
    <submittedName>
        <fullName evidence="2">GCN5-related N-acetyltransferase</fullName>
    </submittedName>
</protein>
<dbReference type="RefSeq" id="WP_013148120.1">
    <property type="nucleotide sequence ID" value="NC_014207.1"/>
</dbReference>
<dbReference type="OrthoDB" id="9789603at2"/>
<gene>
    <name evidence="2" type="ordered locus">M301_1425</name>
</gene>
<dbReference type="PROSITE" id="PS51186">
    <property type="entry name" value="GNAT"/>
    <property type="match status" value="1"/>
</dbReference>
<dbReference type="InterPro" id="IPR000182">
    <property type="entry name" value="GNAT_dom"/>
</dbReference>
<keyword evidence="2" id="KW-0808">Transferase</keyword>
<evidence type="ECO:0000259" key="1">
    <source>
        <dbReference type="PROSITE" id="PS51186"/>
    </source>
</evidence>
<dbReference type="PANTHER" id="PTHR43072">
    <property type="entry name" value="N-ACETYLTRANSFERASE"/>
    <property type="match status" value="1"/>
</dbReference>
<dbReference type="HOGENOM" id="CLU_013985_34_9_4"/>
<dbReference type="AlphaFoldDB" id="D7DIC3"/>
<dbReference type="eggNOG" id="COG0456">
    <property type="taxonomic scope" value="Bacteria"/>
</dbReference>